<accession>A0A556N7P1</accession>
<evidence type="ECO:0000313" key="3">
    <source>
        <dbReference type="EMBL" id="TSJ48150.1"/>
    </source>
</evidence>
<name>A0A556N7P1_9FLAO</name>
<feature type="transmembrane region" description="Helical" evidence="1">
    <location>
        <begin position="203"/>
        <end position="226"/>
    </location>
</feature>
<feature type="domain" description="Acyltransferase 3" evidence="2">
    <location>
        <begin position="10"/>
        <end position="346"/>
    </location>
</feature>
<feature type="transmembrane region" description="Helical" evidence="1">
    <location>
        <begin position="12"/>
        <end position="30"/>
    </location>
</feature>
<evidence type="ECO:0000259" key="2">
    <source>
        <dbReference type="Pfam" id="PF01757"/>
    </source>
</evidence>
<sequence length="371" mass="44036">MQKGKIHFENLNGLRFIGAFMVFLFHAFTINREVWGDFFESPSFRVIRKLTSIGHYGVNLFFVLSGFLITYLLLKELKEKGKIHVGFFLIRRILRLWPLYFVIILFGFFVFPHLPFGIQTIHEFWRYSLFLSNFDEIINGSRDSLNFLTATWSVSIEEQFYIGWALVIGFFQWKTIRSFRIFFLAVIGCSFLFRWYYSENQSFLYYHTLSVISDMAIGGLLASWVFEKPSIRIIEELKKGQIIGIYLLGTVFLYTAHKLLPGRMISFERLISGVFFAFVLVEQLKSKHSFFKADRIPYFERAGKLTYGFYLFHSLLIFYLCKAFEAFNWNQRAGYFVLYFLLLLVSNSLLSLISYRYFEKPLLNLKRYFRA</sequence>
<protein>
    <submittedName>
        <fullName evidence="3">Acyltransferase</fullName>
    </submittedName>
</protein>
<dbReference type="Pfam" id="PF01757">
    <property type="entry name" value="Acyl_transf_3"/>
    <property type="match status" value="1"/>
</dbReference>
<feature type="transmembrane region" description="Helical" evidence="1">
    <location>
        <begin position="305"/>
        <end position="327"/>
    </location>
</feature>
<dbReference type="GO" id="GO:0016747">
    <property type="term" value="F:acyltransferase activity, transferring groups other than amino-acyl groups"/>
    <property type="evidence" value="ECO:0007669"/>
    <property type="project" value="InterPro"/>
</dbReference>
<dbReference type="PANTHER" id="PTHR23028:SF53">
    <property type="entry name" value="ACYL_TRANSF_3 DOMAIN-CONTAINING PROTEIN"/>
    <property type="match status" value="1"/>
</dbReference>
<evidence type="ECO:0000256" key="1">
    <source>
        <dbReference type="SAM" id="Phobius"/>
    </source>
</evidence>
<proteinExistence type="predicted"/>
<keyword evidence="1" id="KW-0472">Membrane</keyword>
<dbReference type="InterPro" id="IPR002656">
    <property type="entry name" value="Acyl_transf_3_dom"/>
</dbReference>
<dbReference type="GO" id="GO:0016020">
    <property type="term" value="C:membrane"/>
    <property type="evidence" value="ECO:0007669"/>
    <property type="project" value="TreeGrafter"/>
</dbReference>
<dbReference type="PANTHER" id="PTHR23028">
    <property type="entry name" value="ACETYLTRANSFERASE"/>
    <property type="match status" value="1"/>
</dbReference>
<dbReference type="RefSeq" id="WP_144331685.1">
    <property type="nucleotide sequence ID" value="NZ_VLPL01000001.1"/>
</dbReference>
<feature type="transmembrane region" description="Helical" evidence="1">
    <location>
        <begin position="50"/>
        <end position="74"/>
    </location>
</feature>
<evidence type="ECO:0000313" key="4">
    <source>
        <dbReference type="Proteomes" id="UP000316008"/>
    </source>
</evidence>
<reference evidence="3 4" key="1">
    <citation type="submission" date="2019-07" db="EMBL/GenBank/DDBJ databases">
        <authorList>
            <person name="Huq M.A."/>
        </authorList>
    </citation>
    <scope>NUCLEOTIDE SEQUENCE [LARGE SCALE GENOMIC DNA]</scope>
    <source>
        <strain evidence="3 4">MAH-3</strain>
    </source>
</reference>
<keyword evidence="3" id="KW-0808">Transferase</keyword>
<keyword evidence="1" id="KW-1133">Transmembrane helix</keyword>
<keyword evidence="3" id="KW-0012">Acyltransferase</keyword>
<gene>
    <name evidence="3" type="ORF">FO442_03165</name>
</gene>
<feature type="transmembrane region" description="Helical" evidence="1">
    <location>
        <begin position="266"/>
        <end position="284"/>
    </location>
</feature>
<dbReference type="OrthoDB" id="9814807at2"/>
<comment type="caution">
    <text evidence="3">The sequence shown here is derived from an EMBL/GenBank/DDBJ whole genome shotgun (WGS) entry which is preliminary data.</text>
</comment>
<organism evidence="3 4">
    <name type="scientific">Fluviicola chungangensis</name>
    <dbReference type="NCBI Taxonomy" id="2597671"/>
    <lineage>
        <taxon>Bacteria</taxon>
        <taxon>Pseudomonadati</taxon>
        <taxon>Bacteroidota</taxon>
        <taxon>Flavobacteriia</taxon>
        <taxon>Flavobacteriales</taxon>
        <taxon>Crocinitomicaceae</taxon>
        <taxon>Fluviicola</taxon>
    </lineage>
</organism>
<feature type="transmembrane region" description="Helical" evidence="1">
    <location>
        <begin position="242"/>
        <end position="260"/>
    </location>
</feature>
<keyword evidence="4" id="KW-1185">Reference proteome</keyword>
<feature type="transmembrane region" description="Helical" evidence="1">
    <location>
        <begin position="94"/>
        <end position="114"/>
    </location>
</feature>
<feature type="transmembrane region" description="Helical" evidence="1">
    <location>
        <begin position="333"/>
        <end position="358"/>
    </location>
</feature>
<dbReference type="GO" id="GO:0009103">
    <property type="term" value="P:lipopolysaccharide biosynthetic process"/>
    <property type="evidence" value="ECO:0007669"/>
    <property type="project" value="TreeGrafter"/>
</dbReference>
<dbReference type="InterPro" id="IPR050879">
    <property type="entry name" value="Acyltransferase_3"/>
</dbReference>
<keyword evidence="1" id="KW-0812">Transmembrane</keyword>
<dbReference type="AlphaFoldDB" id="A0A556N7P1"/>
<dbReference type="Proteomes" id="UP000316008">
    <property type="component" value="Unassembled WGS sequence"/>
</dbReference>
<feature type="transmembrane region" description="Helical" evidence="1">
    <location>
        <begin position="178"/>
        <end position="197"/>
    </location>
</feature>
<dbReference type="EMBL" id="VLPL01000001">
    <property type="protein sequence ID" value="TSJ48150.1"/>
    <property type="molecule type" value="Genomic_DNA"/>
</dbReference>